<keyword evidence="1" id="KW-1133">Transmembrane helix</keyword>
<keyword evidence="1" id="KW-0812">Transmembrane</keyword>
<comment type="caution">
    <text evidence="2">The sequence shown here is derived from an EMBL/GenBank/DDBJ whole genome shotgun (WGS) entry which is preliminary data.</text>
</comment>
<accession>A0A371AWP4</accession>
<gene>
    <name evidence="2" type="ORF">DWV06_06675</name>
</gene>
<dbReference type="OrthoDB" id="3169575at2"/>
<proteinExistence type="predicted"/>
<protein>
    <submittedName>
        <fullName evidence="2">CvpA family protein</fullName>
    </submittedName>
</protein>
<dbReference type="EMBL" id="QRCT01000016">
    <property type="protein sequence ID" value="RDU23973.1"/>
    <property type="molecule type" value="Genomic_DNA"/>
</dbReference>
<feature type="transmembrane region" description="Helical" evidence="1">
    <location>
        <begin position="7"/>
        <end position="24"/>
    </location>
</feature>
<name>A0A371AWP4_9FIRM</name>
<evidence type="ECO:0000313" key="3">
    <source>
        <dbReference type="Proteomes" id="UP000255036"/>
    </source>
</evidence>
<dbReference type="RefSeq" id="WP_115481407.1">
    <property type="nucleotide sequence ID" value="NZ_QRCT01000016.1"/>
</dbReference>
<feature type="transmembrane region" description="Helical" evidence="1">
    <location>
        <begin position="36"/>
        <end position="54"/>
    </location>
</feature>
<keyword evidence="1" id="KW-0472">Membrane</keyword>
<keyword evidence="3" id="KW-1185">Reference proteome</keyword>
<organism evidence="2 3">
    <name type="scientific">Anaerosacchariphilus polymeriproducens</name>
    <dbReference type="NCBI Taxonomy" id="1812858"/>
    <lineage>
        <taxon>Bacteria</taxon>
        <taxon>Bacillati</taxon>
        <taxon>Bacillota</taxon>
        <taxon>Clostridia</taxon>
        <taxon>Lachnospirales</taxon>
        <taxon>Lachnospiraceae</taxon>
        <taxon>Anaerosacchariphilus</taxon>
    </lineage>
</organism>
<evidence type="ECO:0000313" key="2">
    <source>
        <dbReference type="EMBL" id="RDU23973.1"/>
    </source>
</evidence>
<dbReference type="AlphaFoldDB" id="A0A371AWP4"/>
<dbReference type="Proteomes" id="UP000255036">
    <property type="component" value="Unassembled WGS sequence"/>
</dbReference>
<feature type="transmembrane region" description="Helical" evidence="1">
    <location>
        <begin position="66"/>
        <end position="88"/>
    </location>
</feature>
<evidence type="ECO:0000256" key="1">
    <source>
        <dbReference type="SAM" id="Phobius"/>
    </source>
</evidence>
<sequence length="531" mass="60057">MKKIRNYIISFILLFIIAFIYYYITLPAINIHSVGFWFFLVLAIAVLLVIYAVKRIKKPSALKESKVIRLGIIIIGGIIVVFVIGYVLSSPIINAKKYQNMLKVTTREFTKDIKEISYNQIPILDKDSSILLGDRKMGSMVDMVSQFEADTNHYTQINQNNTPVRVSPLTYASFIKWFSNRNEGIPAYIKIDMATQDTECVTLKEGIKYSDSEYFGRNIYRHLRFQYPTYIFSDINFEVDDEGTPYWICPVKKFTIGLFGGETVGRVVICNAITGETTDLDVKDVPSWVDRVYSSELLISYYDYYGTLKHGFFNSIFGQKDCMKTTNGYNYIALEDDVWLYTGVTSVNSDQANVGFVLINQRTMETRYYSISGAIEDSAMSSAEGQVQHLRYSATFPLLLNIANEPTYFIALKDASGLVKKYAMVDVQKYQLVAIGDTVAACEKEYVKLLNTNGVSNAKSSSTLTKKGIISKISQGVIEGNTHYYIMLKGSNEIFDIPLLDFINVVSFSEGDQITFEYNKGNSTNTVLSVH</sequence>
<reference evidence="2 3" key="1">
    <citation type="submission" date="2018-07" db="EMBL/GenBank/DDBJ databases">
        <title>Anaerosacharophilus polymeroproducens gen. nov. sp. nov., an anaerobic bacterium isolated from salt field.</title>
        <authorList>
            <person name="Kim W."/>
            <person name="Yang S.-H."/>
            <person name="Oh J."/>
            <person name="Lee J.-H."/>
            <person name="Kwon K.K."/>
        </authorList>
    </citation>
    <scope>NUCLEOTIDE SEQUENCE [LARGE SCALE GENOMIC DNA]</scope>
    <source>
        <strain evidence="2 3">MCWD5</strain>
    </source>
</reference>